<dbReference type="OrthoDB" id="9793451at2"/>
<dbReference type="InterPro" id="IPR037923">
    <property type="entry name" value="HTH-like"/>
</dbReference>
<dbReference type="PANTHER" id="PTHR43280">
    <property type="entry name" value="ARAC-FAMILY TRANSCRIPTIONAL REGULATOR"/>
    <property type="match status" value="1"/>
</dbReference>
<dbReference type="Gene3D" id="1.10.10.60">
    <property type="entry name" value="Homeodomain-like"/>
    <property type="match status" value="1"/>
</dbReference>
<accession>A0A2S7IF59</accession>
<evidence type="ECO:0000259" key="4">
    <source>
        <dbReference type="PROSITE" id="PS01124"/>
    </source>
</evidence>
<gene>
    <name evidence="5" type="ORF">C5O19_24780</name>
</gene>
<evidence type="ECO:0000256" key="1">
    <source>
        <dbReference type="ARBA" id="ARBA00023015"/>
    </source>
</evidence>
<dbReference type="GO" id="GO:0043565">
    <property type="term" value="F:sequence-specific DNA binding"/>
    <property type="evidence" value="ECO:0007669"/>
    <property type="project" value="InterPro"/>
</dbReference>
<dbReference type="Proteomes" id="UP000239590">
    <property type="component" value="Unassembled WGS sequence"/>
</dbReference>
<evidence type="ECO:0000256" key="2">
    <source>
        <dbReference type="ARBA" id="ARBA00023125"/>
    </source>
</evidence>
<dbReference type="GO" id="GO:0003700">
    <property type="term" value="F:DNA-binding transcription factor activity"/>
    <property type="evidence" value="ECO:0007669"/>
    <property type="project" value="InterPro"/>
</dbReference>
<dbReference type="AlphaFoldDB" id="A0A2S7IF59"/>
<keyword evidence="1" id="KW-0805">Transcription regulation</keyword>
<dbReference type="Pfam" id="PF02311">
    <property type="entry name" value="AraC_binding"/>
    <property type="match status" value="1"/>
</dbReference>
<comment type="caution">
    <text evidence="5">The sequence shown here is derived from an EMBL/GenBank/DDBJ whole genome shotgun (WGS) entry which is preliminary data.</text>
</comment>
<dbReference type="SUPFAM" id="SSF46689">
    <property type="entry name" value="Homeodomain-like"/>
    <property type="match status" value="1"/>
</dbReference>
<evidence type="ECO:0000256" key="3">
    <source>
        <dbReference type="ARBA" id="ARBA00023163"/>
    </source>
</evidence>
<dbReference type="PROSITE" id="PS01124">
    <property type="entry name" value="HTH_ARAC_FAMILY_2"/>
    <property type="match status" value="1"/>
</dbReference>
<dbReference type="SMART" id="SM00342">
    <property type="entry name" value="HTH_ARAC"/>
    <property type="match status" value="1"/>
</dbReference>
<sequence>MIKRTKIPVHPMYDWFSGVYVHTMDALKLQHPLYEMSQPHRHDFYYCIVLDKGEMELEVDFEKVQLNDHHIFVSYPGQIHHIVSAQVKRGWFLAFDPAILDVNLRSILDQCLAEIILIPVASQQFAHLYSLIDHLYLIYKEPAPLFQEQVIQGMLSSLIYRFASIYLQQEKSRLRTHSTRSIEMTKIFRQMLRNNFRTMKSTSQYAAEMNISASHLNDTVKSVTGFPITYHIQQELMREARRLLYYSDHTILAVADELGFNDLKYFTRLFSKIIGVAPSTFKKMKSDLNKVRFKSV</sequence>
<dbReference type="InterPro" id="IPR018060">
    <property type="entry name" value="HTH_AraC"/>
</dbReference>
<name>A0A2S7IF59_9BACT</name>
<dbReference type="SUPFAM" id="SSF51215">
    <property type="entry name" value="Regulatory protein AraC"/>
    <property type="match status" value="1"/>
</dbReference>
<dbReference type="Pfam" id="PF12833">
    <property type="entry name" value="HTH_18"/>
    <property type="match status" value="1"/>
</dbReference>
<organism evidence="5 6">
    <name type="scientific">Siphonobacter curvatus</name>
    <dbReference type="NCBI Taxonomy" id="2094562"/>
    <lineage>
        <taxon>Bacteria</taxon>
        <taxon>Pseudomonadati</taxon>
        <taxon>Bacteroidota</taxon>
        <taxon>Cytophagia</taxon>
        <taxon>Cytophagales</taxon>
        <taxon>Cytophagaceae</taxon>
        <taxon>Siphonobacter</taxon>
    </lineage>
</organism>
<dbReference type="InterPro" id="IPR003313">
    <property type="entry name" value="AraC-bd"/>
</dbReference>
<keyword evidence="6" id="KW-1185">Reference proteome</keyword>
<dbReference type="EMBL" id="PTRA01000009">
    <property type="protein sequence ID" value="PQA53460.1"/>
    <property type="molecule type" value="Genomic_DNA"/>
</dbReference>
<protein>
    <submittedName>
        <fullName evidence="5">AraC family transcriptional regulator</fullName>
    </submittedName>
</protein>
<evidence type="ECO:0000313" key="5">
    <source>
        <dbReference type="EMBL" id="PQA53460.1"/>
    </source>
</evidence>
<feature type="domain" description="HTH araC/xylS-type" evidence="4">
    <location>
        <begin position="186"/>
        <end position="284"/>
    </location>
</feature>
<keyword evidence="3" id="KW-0804">Transcription</keyword>
<dbReference type="InterPro" id="IPR009057">
    <property type="entry name" value="Homeodomain-like_sf"/>
</dbReference>
<dbReference type="PANTHER" id="PTHR43280:SF32">
    <property type="entry name" value="TRANSCRIPTIONAL REGULATORY PROTEIN"/>
    <property type="match status" value="1"/>
</dbReference>
<evidence type="ECO:0000313" key="6">
    <source>
        <dbReference type="Proteomes" id="UP000239590"/>
    </source>
</evidence>
<reference evidence="6" key="1">
    <citation type="submission" date="2018-02" db="EMBL/GenBank/DDBJ databases">
        <title>Genome sequencing of Solimonas sp. HR-BB.</title>
        <authorList>
            <person name="Lee Y."/>
            <person name="Jeon C.O."/>
        </authorList>
    </citation>
    <scope>NUCLEOTIDE SEQUENCE [LARGE SCALE GENOMIC DNA]</scope>
    <source>
        <strain evidence="6">HR-U</strain>
    </source>
</reference>
<proteinExistence type="predicted"/>
<keyword evidence="2" id="KW-0238">DNA-binding</keyword>